<protein>
    <recommendedName>
        <fullName evidence="2">DNA circulation N-terminal domain-containing protein</fullName>
    </recommendedName>
</protein>
<proteinExistence type="predicted"/>
<dbReference type="EMBL" id="JRES01001588">
    <property type="protein sequence ID" value="KNC21708.1"/>
    <property type="molecule type" value="Genomic_DNA"/>
</dbReference>
<accession>A0A0L0BP04</accession>
<evidence type="ECO:0000313" key="3">
    <source>
        <dbReference type="EMBL" id="KNC21708.1"/>
    </source>
</evidence>
<dbReference type="Pfam" id="PF07409">
    <property type="entry name" value="GP46"/>
    <property type="match status" value="1"/>
</dbReference>
<dbReference type="InterPro" id="IPR010877">
    <property type="entry name" value="Phage_Mu_Gp46"/>
</dbReference>
<sequence length="707" mass="75233">MAQDALSDGFVRLCIDPSLNFFGEGCKILVEGQITDDATATPNAVTCVTSELDLVERFGQGSVLTESLRKVFCTCKSGVSVYALPREDAATGVKAVYTLTIAGPATTDGRVQLFMGEAEYAIDIGVDAGDTATEIAAAIVAAISPDFPYAATAAAGVITLTARNAGTIGNHLSVIYTNLGRDCRRKIKVGSAMAKFVESAILKIVDQSSRNLNKIEKSLRSFRAEANRLKRIDVNMNTSKIRNATKELNALGRAVRSISAPRIGMSNINSTTAALRRLQTQVNALNRTRVNIRTGTSGGGMGGGAGGGGNGPRRYGMGPGGGVFRINASALDIWAAGFIHRLGSTIENAITTGFREGTKNVSQSYLRNQALGYTPEQIAAIDRESARMAGPCYNPDAEYLPASFKGFSFDADSSDSEHGRNGAEAEFVFGERTGYADLGIKIRTYQLRARFQTNDHIAQANAFIAILESPGPGLLVHPTRGTVMAACRSARVTDSKVDAAGVTYVDLDFVAANDLLSGFGLVGNIIALSLAPIISATETSFKRHYAPDAIRYYNTEAVISTMAEAVEQLLCGDGQVTISTDNYAAGLALNILLTDAAKADTGCGWTPGNRGGFWGDSFRDDNLRSGSKIRQVPTRTSMRETISLVRAYALDDLKKLVTYGVAKSVDVDLTYQGSNKIDMTVIIQGVDGNESRVGLTGERISNAWVWS</sequence>
<name>A0A0L0BP04_LUCCU</name>
<feature type="domain" description="DNA circulation N-terminal" evidence="2">
    <location>
        <begin position="399"/>
        <end position="483"/>
    </location>
</feature>
<evidence type="ECO:0000313" key="4">
    <source>
        <dbReference type="Proteomes" id="UP000037069"/>
    </source>
</evidence>
<evidence type="ECO:0000259" key="2">
    <source>
        <dbReference type="Pfam" id="PF07157"/>
    </source>
</evidence>
<keyword evidence="4" id="KW-1185">Reference proteome</keyword>
<dbReference type="InterPro" id="IPR009826">
    <property type="entry name" value="DNA_circ_N"/>
</dbReference>
<gene>
    <name evidence="3" type="ORF">FF38_14042</name>
</gene>
<evidence type="ECO:0000256" key="1">
    <source>
        <dbReference type="SAM" id="Coils"/>
    </source>
</evidence>
<dbReference type="Pfam" id="PF07157">
    <property type="entry name" value="DNA_circ_N"/>
    <property type="match status" value="1"/>
</dbReference>
<dbReference type="AlphaFoldDB" id="A0A0L0BP04"/>
<reference evidence="3 4" key="1">
    <citation type="journal article" date="2015" name="Nat. Commun.">
        <title>Lucilia cuprina genome unlocks parasitic fly biology to underpin future interventions.</title>
        <authorList>
            <person name="Anstead C.A."/>
            <person name="Korhonen P.K."/>
            <person name="Young N.D."/>
            <person name="Hall R.S."/>
            <person name="Jex A.R."/>
            <person name="Murali S.C."/>
            <person name="Hughes D.S."/>
            <person name="Lee S.F."/>
            <person name="Perry T."/>
            <person name="Stroehlein A.J."/>
            <person name="Ansell B.R."/>
            <person name="Breugelmans B."/>
            <person name="Hofmann A."/>
            <person name="Qu J."/>
            <person name="Dugan S."/>
            <person name="Lee S.L."/>
            <person name="Chao H."/>
            <person name="Dinh H."/>
            <person name="Han Y."/>
            <person name="Doddapaneni H.V."/>
            <person name="Worley K.C."/>
            <person name="Muzny D.M."/>
            <person name="Ioannidis P."/>
            <person name="Waterhouse R.M."/>
            <person name="Zdobnov E.M."/>
            <person name="James P.J."/>
            <person name="Bagnall N.H."/>
            <person name="Kotze A.C."/>
            <person name="Gibbs R.A."/>
            <person name="Richards S."/>
            <person name="Batterham P."/>
            <person name="Gasser R.B."/>
        </authorList>
    </citation>
    <scope>NUCLEOTIDE SEQUENCE [LARGE SCALE GENOMIC DNA]</scope>
    <source>
        <strain evidence="3 4">LS</strain>
        <tissue evidence="3">Full body</tissue>
    </source>
</reference>
<dbReference type="Proteomes" id="UP000037069">
    <property type="component" value="Unassembled WGS sequence"/>
</dbReference>
<keyword evidence="1" id="KW-0175">Coiled coil</keyword>
<feature type="coiled-coil region" evidence="1">
    <location>
        <begin position="205"/>
        <end position="232"/>
    </location>
</feature>
<organism evidence="3 4">
    <name type="scientific">Lucilia cuprina</name>
    <name type="common">Green bottle fly</name>
    <name type="synonym">Australian sheep blowfly</name>
    <dbReference type="NCBI Taxonomy" id="7375"/>
    <lineage>
        <taxon>Eukaryota</taxon>
        <taxon>Metazoa</taxon>
        <taxon>Ecdysozoa</taxon>
        <taxon>Arthropoda</taxon>
        <taxon>Hexapoda</taxon>
        <taxon>Insecta</taxon>
        <taxon>Pterygota</taxon>
        <taxon>Neoptera</taxon>
        <taxon>Endopterygota</taxon>
        <taxon>Diptera</taxon>
        <taxon>Brachycera</taxon>
        <taxon>Muscomorpha</taxon>
        <taxon>Oestroidea</taxon>
        <taxon>Calliphoridae</taxon>
        <taxon>Luciliinae</taxon>
        <taxon>Lucilia</taxon>
    </lineage>
</organism>
<comment type="caution">
    <text evidence="3">The sequence shown here is derived from an EMBL/GenBank/DDBJ whole genome shotgun (WGS) entry which is preliminary data.</text>
</comment>